<dbReference type="AlphaFoldDB" id="A0A2A4J9Y5"/>
<evidence type="ECO:0000313" key="1">
    <source>
        <dbReference type="EMBL" id="PCG68260.1"/>
    </source>
</evidence>
<organism evidence="1">
    <name type="scientific">Heliothis virescens</name>
    <name type="common">Tobacco budworm moth</name>
    <dbReference type="NCBI Taxonomy" id="7102"/>
    <lineage>
        <taxon>Eukaryota</taxon>
        <taxon>Metazoa</taxon>
        <taxon>Ecdysozoa</taxon>
        <taxon>Arthropoda</taxon>
        <taxon>Hexapoda</taxon>
        <taxon>Insecta</taxon>
        <taxon>Pterygota</taxon>
        <taxon>Neoptera</taxon>
        <taxon>Endopterygota</taxon>
        <taxon>Lepidoptera</taxon>
        <taxon>Glossata</taxon>
        <taxon>Ditrysia</taxon>
        <taxon>Noctuoidea</taxon>
        <taxon>Noctuidae</taxon>
        <taxon>Heliothinae</taxon>
        <taxon>Heliothis</taxon>
    </lineage>
</organism>
<sequence length="252" mass="28903">MAYHTDIVVDQNGKTKCVLCKIFIRDSDIYIEEHLNDKEHAKMFMKRLMIQNNISVNGTKIKCSLCNHGADVTDLIHHIDSFQHKDALSSVKKLIEKDGGLLVLPETISNIGSSVNCLACDRCLDFTFESIKSHIECPRHRRARAIAVQPLNAIFSVEDSSEDLWCKICQVYFENYIEVIFEHVDEDPVHIKSLAKLHRLIRNQNISIEKFLYDPKEDKALCKQCKIEVPCNIDNLDRHITGKQHTKSASKQ</sequence>
<comment type="caution">
    <text evidence="1">The sequence shown here is derived from an EMBL/GenBank/DDBJ whole genome shotgun (WGS) entry which is preliminary data.</text>
</comment>
<protein>
    <submittedName>
        <fullName evidence="1">Uncharacterized protein</fullName>
    </submittedName>
</protein>
<dbReference type="EMBL" id="NWSH01002456">
    <property type="protein sequence ID" value="PCG68260.1"/>
    <property type="molecule type" value="Genomic_DNA"/>
</dbReference>
<proteinExistence type="predicted"/>
<name>A0A2A4J9Y5_HELVI</name>
<accession>A0A2A4J9Y5</accession>
<gene>
    <name evidence="1" type="ORF">B5V51_5431</name>
</gene>
<reference evidence="1" key="1">
    <citation type="submission" date="2017-09" db="EMBL/GenBank/DDBJ databases">
        <title>Contemporary evolution of a Lepidopteran species, Heliothis virescens, in response to modern agricultural practices.</title>
        <authorList>
            <person name="Fritz M.L."/>
            <person name="Deyonke A.M."/>
            <person name="Papanicolaou A."/>
            <person name="Micinski S."/>
            <person name="Westbrook J."/>
            <person name="Gould F."/>
        </authorList>
    </citation>
    <scope>NUCLEOTIDE SEQUENCE [LARGE SCALE GENOMIC DNA]</scope>
    <source>
        <strain evidence="1">HvINT-</strain>
        <tissue evidence="1">Whole body</tissue>
    </source>
</reference>